<name>A0A1H5VF10_9ACTN</name>
<reference evidence="1 2" key="1">
    <citation type="submission" date="2016-10" db="EMBL/GenBank/DDBJ databases">
        <authorList>
            <person name="de Groot N.N."/>
        </authorList>
    </citation>
    <scope>NUCLEOTIDE SEQUENCE [LARGE SCALE GENOMIC DNA]</scope>
    <source>
        <strain evidence="1 2">CGMCC 4.7037</strain>
    </source>
</reference>
<dbReference type="EMBL" id="FNVT01000001">
    <property type="protein sequence ID" value="SEF85955.1"/>
    <property type="molecule type" value="Genomic_DNA"/>
</dbReference>
<dbReference type="InterPro" id="IPR019933">
    <property type="entry name" value="DivIVA_domain"/>
</dbReference>
<organism evidence="1 2">
    <name type="scientific">Nonomuraea solani</name>
    <dbReference type="NCBI Taxonomy" id="1144553"/>
    <lineage>
        <taxon>Bacteria</taxon>
        <taxon>Bacillati</taxon>
        <taxon>Actinomycetota</taxon>
        <taxon>Actinomycetes</taxon>
        <taxon>Streptosporangiales</taxon>
        <taxon>Streptosporangiaceae</taxon>
        <taxon>Nonomuraea</taxon>
    </lineage>
</organism>
<evidence type="ECO:0000313" key="1">
    <source>
        <dbReference type="EMBL" id="SEF85955.1"/>
    </source>
</evidence>
<gene>
    <name evidence="1" type="ORF">SAMN05444920_101865</name>
</gene>
<dbReference type="AlphaFoldDB" id="A0A1H5VF10"/>
<evidence type="ECO:0000313" key="2">
    <source>
        <dbReference type="Proteomes" id="UP000236732"/>
    </source>
</evidence>
<accession>A0A1H5VF10</accession>
<proteinExistence type="predicted"/>
<dbReference type="Gene3D" id="6.10.250.660">
    <property type="match status" value="1"/>
</dbReference>
<sequence>MRDRHLVDDVNEPASRYAFDVVMRGYDRHLVHDLLQRVEKTLTGTANELERITPDAIRMAKLKVAFRGYHRSQVDAALLDCVRRLEKA</sequence>
<keyword evidence="2" id="KW-1185">Reference proteome</keyword>
<dbReference type="NCBIfam" id="TIGR03544">
    <property type="entry name" value="DivI1A_domain"/>
    <property type="match status" value="1"/>
</dbReference>
<dbReference type="Proteomes" id="UP000236732">
    <property type="component" value="Unassembled WGS sequence"/>
</dbReference>
<protein>
    <submittedName>
        <fullName evidence="1">DivIVA domain-containing protein</fullName>
    </submittedName>
</protein>